<comment type="subunit">
    <text evidence="5">Heterodimer with IL12A; disulfide-linked. The heterodimer is known as interleukin IL-12.</text>
</comment>
<dbReference type="GO" id="GO:0005125">
    <property type="term" value="F:cytokine activity"/>
    <property type="evidence" value="ECO:0007669"/>
    <property type="project" value="UniProtKB-KW"/>
</dbReference>
<evidence type="ECO:0000259" key="6">
    <source>
        <dbReference type="Pfam" id="PF10420"/>
    </source>
</evidence>
<evidence type="ECO:0000256" key="2">
    <source>
        <dbReference type="ARBA" id="ARBA00023157"/>
    </source>
</evidence>
<dbReference type="AlphaFoldDB" id="M4AII1"/>
<evidence type="ECO:0000256" key="1">
    <source>
        <dbReference type="ARBA" id="ARBA00022729"/>
    </source>
</evidence>
<dbReference type="InParanoid" id="M4AII1"/>
<keyword evidence="2" id="KW-1015">Disulfide bond</keyword>
<dbReference type="InterPro" id="IPR019482">
    <property type="entry name" value="IL-12_beta_cen-dom"/>
</dbReference>
<evidence type="ECO:0000256" key="5">
    <source>
        <dbReference type="RuleBase" id="RU281113"/>
    </source>
</evidence>
<keyword evidence="5" id="KW-0964">Secreted</keyword>
<feature type="signal peptide" evidence="5">
    <location>
        <begin position="1"/>
        <end position="19"/>
    </location>
</feature>
<reference evidence="8" key="2">
    <citation type="journal article" date="2013" name="Nat. Genet.">
        <title>The genome of the platyfish, Xiphophorus maculatus, provides insights into evolutionary adaptation and several complex traits.</title>
        <authorList>
            <person name="Schartl M."/>
            <person name="Walter R.B."/>
            <person name="Shen Y."/>
            <person name="Garcia T."/>
            <person name="Catchen J."/>
            <person name="Amores A."/>
            <person name="Braasch I."/>
            <person name="Chalopin D."/>
            <person name="Volff J.N."/>
            <person name="Lesch K.P."/>
            <person name="Bisazza A."/>
            <person name="Minx P."/>
            <person name="Hillier L."/>
            <person name="Wilson R.K."/>
            <person name="Fuerstenberg S."/>
            <person name="Boore J."/>
            <person name="Searle S."/>
            <person name="Postlethwait J.H."/>
            <person name="Warren W.C."/>
        </authorList>
    </citation>
    <scope>NUCLEOTIDE SEQUENCE [LARGE SCALE GENOMIC DNA]</scope>
    <source>
        <strain evidence="8">JP 163 A</strain>
    </source>
</reference>
<dbReference type="OrthoDB" id="9945899at2759"/>
<comment type="similarity">
    <text evidence="5">Belongs to the IL-12B family.</text>
</comment>
<comment type="subcellular location">
    <subcellularLocation>
        <location evidence="5">Secreted</location>
    </subcellularLocation>
</comment>
<feature type="domain" description="Interleukin-12 beta central" evidence="6">
    <location>
        <begin position="114"/>
        <end position="193"/>
    </location>
</feature>
<keyword evidence="3 5" id="KW-0325">Glycoprotein</keyword>
<evidence type="ECO:0000256" key="3">
    <source>
        <dbReference type="ARBA" id="ARBA00023180"/>
    </source>
</evidence>
<keyword evidence="5" id="KW-0202">Cytokine</keyword>
<keyword evidence="8" id="KW-1185">Reference proteome</keyword>
<evidence type="ECO:0000313" key="7">
    <source>
        <dbReference type="Ensembl" id="ENSXMAP00000014275.1"/>
    </source>
</evidence>
<dbReference type="GO" id="GO:0004896">
    <property type="term" value="F:cytokine receptor activity"/>
    <property type="evidence" value="ECO:0007669"/>
    <property type="project" value="UniProtKB-UniRule"/>
</dbReference>
<name>M4AII1_XIPMA</name>
<dbReference type="InterPro" id="IPR015528">
    <property type="entry name" value="IL-12_beta"/>
</dbReference>
<dbReference type="Pfam" id="PF10420">
    <property type="entry name" value="IL12p40_C"/>
    <property type="match status" value="1"/>
</dbReference>
<protein>
    <recommendedName>
        <fullName evidence="5">Interleukin-12 subunit beta</fullName>
        <shortName evidence="5">IL-12B</shortName>
    </recommendedName>
    <alternativeName>
        <fullName evidence="5">Cytotoxic lymphocyte maturation factor 40 kDa subunit</fullName>
    </alternativeName>
    <alternativeName>
        <fullName evidence="5">IL-12 subunit p40</fullName>
    </alternativeName>
</protein>
<dbReference type="InterPro" id="IPR013783">
    <property type="entry name" value="Ig-like_fold"/>
</dbReference>
<dbReference type="PANTHER" id="PTHR48485:SF3">
    <property type="entry name" value="INTERLEUKIN-12 SUBUNIT BETA"/>
    <property type="match status" value="1"/>
</dbReference>
<dbReference type="SUPFAM" id="SSF48726">
    <property type="entry name" value="Immunoglobulin"/>
    <property type="match status" value="1"/>
</dbReference>
<dbReference type="Proteomes" id="UP000002852">
    <property type="component" value="Unassembled WGS sequence"/>
</dbReference>
<dbReference type="SUPFAM" id="SSF49265">
    <property type="entry name" value="Fibronectin type III"/>
    <property type="match status" value="2"/>
</dbReference>
<dbReference type="InterPro" id="IPR036179">
    <property type="entry name" value="Ig-like_dom_sf"/>
</dbReference>
<dbReference type="Gene3D" id="2.60.40.10">
    <property type="entry name" value="Immunoglobulins"/>
    <property type="match status" value="3"/>
</dbReference>
<dbReference type="InterPro" id="IPR036116">
    <property type="entry name" value="FN3_sf"/>
</dbReference>
<evidence type="ECO:0000313" key="8">
    <source>
        <dbReference type="Proteomes" id="UP000002852"/>
    </source>
</evidence>
<feature type="chain" id="PRO_5009368142" description="Interleukin-12 subunit beta" evidence="5">
    <location>
        <begin position="20"/>
        <end position="339"/>
    </location>
</feature>
<dbReference type="STRING" id="8083.ENSXMAP00000014275"/>
<accession>M4AII1</accession>
<keyword evidence="4 5" id="KW-0393">Immunoglobulin domain</keyword>
<organism evidence="7 8">
    <name type="scientific">Xiphophorus maculatus</name>
    <name type="common">Southern platyfish</name>
    <name type="synonym">Platypoecilus maculatus</name>
    <dbReference type="NCBI Taxonomy" id="8083"/>
    <lineage>
        <taxon>Eukaryota</taxon>
        <taxon>Metazoa</taxon>
        <taxon>Chordata</taxon>
        <taxon>Craniata</taxon>
        <taxon>Vertebrata</taxon>
        <taxon>Euteleostomi</taxon>
        <taxon>Actinopterygii</taxon>
        <taxon>Neopterygii</taxon>
        <taxon>Teleostei</taxon>
        <taxon>Neoteleostei</taxon>
        <taxon>Acanthomorphata</taxon>
        <taxon>Ovalentaria</taxon>
        <taxon>Atherinomorphae</taxon>
        <taxon>Cyprinodontiformes</taxon>
        <taxon>Poeciliidae</taxon>
        <taxon>Poeciliinae</taxon>
        <taxon>Xiphophorus</taxon>
    </lineage>
</organism>
<evidence type="ECO:0000256" key="4">
    <source>
        <dbReference type="ARBA" id="ARBA00023319"/>
    </source>
</evidence>
<dbReference type="HOGENOM" id="CLU_070602_0_0_1"/>
<dbReference type="Ensembl" id="ENSXMAT00000014295.2">
    <property type="protein sequence ID" value="ENSXMAP00000014275.1"/>
    <property type="gene ID" value="ENSXMAG00000014244.2"/>
</dbReference>
<reference evidence="7" key="3">
    <citation type="submission" date="2025-08" db="UniProtKB">
        <authorList>
            <consortium name="Ensembl"/>
        </authorList>
    </citation>
    <scope>IDENTIFICATION</scope>
    <source>
        <strain evidence="7">JP 163 A</strain>
    </source>
</reference>
<reference evidence="8" key="1">
    <citation type="submission" date="2012-01" db="EMBL/GenBank/DDBJ databases">
        <authorList>
            <person name="Walter R."/>
            <person name="Schartl M."/>
            <person name="Warren W."/>
        </authorList>
    </citation>
    <scope>NUCLEOTIDE SEQUENCE [LARGE SCALE GENOMIC DNA]</scope>
    <source>
        <strain evidence="8">JP 163 A</strain>
    </source>
</reference>
<proteinExistence type="inferred from homology"/>
<dbReference type="GO" id="GO:0005615">
    <property type="term" value="C:extracellular space"/>
    <property type="evidence" value="ECO:0007669"/>
    <property type="project" value="UniProtKB-KW"/>
</dbReference>
<dbReference type="eggNOG" id="ENOG502RZ53">
    <property type="taxonomic scope" value="Eukaryota"/>
</dbReference>
<keyword evidence="1 5" id="KW-0732">Signal</keyword>
<dbReference type="InterPro" id="IPR050676">
    <property type="entry name" value="IL-12"/>
</dbReference>
<gene>
    <name evidence="5" type="primary">IL12B</name>
</gene>
<reference evidence="7" key="4">
    <citation type="submission" date="2025-09" db="UniProtKB">
        <authorList>
            <consortium name="Ensembl"/>
        </authorList>
    </citation>
    <scope>IDENTIFICATION</scope>
    <source>
        <strain evidence="7">JP 163 A</strain>
    </source>
</reference>
<dbReference type="PANTHER" id="PTHR48485">
    <property type="entry name" value="INTERLEUKIN-12 SUBUNIT BETA-RELATED"/>
    <property type="match status" value="1"/>
</dbReference>
<sequence>MMTLLSWITAFLLISTTAADQEAKLDHFPENFVVAKPGDSVSLTCLATTTGPVTWKFNNDESGFEDYMSKNGHNLIVRDVEGPLLGEYSCWRGETKLSSTYLLQKTEEGEDIDSLFTCRAKSYDCNFSCRWTEDRHEAVRLGVGPDCTKGLPTCHWVSSSGQPNSEGFQFELTHTLSPFGEESTMLEVTAEAIDDFVLLRRTKQFYLRDIVVPDSPRIVSFEVLQSKLNVSIEPPSSWSTPHSFFSLEHEIEYVLRDNGKTISSLSSLIPKKISMFRARSRDPLVSSPWSQWTPWKNGRNSCQCKKKQTSELSPQCLERCKRKMEKRRTKHAKQSQHLL</sequence>
<dbReference type="GeneTree" id="ENSGT00390000012630"/>
<dbReference type="PRINTS" id="PR01928">
    <property type="entry name" value="INTRLEUKN12B"/>
</dbReference>
<dbReference type="OMA" id="LPTCHWV"/>